<dbReference type="AlphaFoldDB" id="I0KZF8"/>
<dbReference type="EMBL" id="CAIE01000016">
    <property type="protein sequence ID" value="CCH16955.1"/>
    <property type="molecule type" value="Genomic_DNA"/>
</dbReference>
<dbReference type="STRING" id="1150864.MILUP08_41872"/>
<name>I0KZF8_9ACTN</name>
<protein>
    <submittedName>
        <fullName evidence="2">Uncharacterized protein</fullName>
    </submittedName>
</protein>
<evidence type="ECO:0000313" key="2">
    <source>
        <dbReference type="EMBL" id="CCH16955.1"/>
    </source>
</evidence>
<reference evidence="3" key="1">
    <citation type="journal article" date="2012" name="J. Bacteriol.">
        <title>Genome Sequence of Micromonospora lupini Lupac 08, Isolated from Root Nodules of Lupinus angustifolius.</title>
        <authorList>
            <person name="Alonso-Vega P."/>
            <person name="Normand P."/>
            <person name="Bacigalupe R."/>
            <person name="Pujic P."/>
            <person name="Lajus A."/>
            <person name="Vallenet D."/>
            <person name="Carro L."/>
            <person name="Coll P."/>
            <person name="Trujillo M.E."/>
        </authorList>
    </citation>
    <scope>NUCLEOTIDE SEQUENCE [LARGE SCALE GENOMIC DNA]</scope>
    <source>
        <strain evidence="3">Lupac 08</strain>
    </source>
</reference>
<dbReference type="Proteomes" id="UP000003448">
    <property type="component" value="Unassembled WGS sequence"/>
</dbReference>
<proteinExistence type="predicted"/>
<accession>I0KZF8</accession>
<organism evidence="2 3">
    <name type="scientific">Micromonospora lupini str. Lupac 08</name>
    <dbReference type="NCBI Taxonomy" id="1150864"/>
    <lineage>
        <taxon>Bacteria</taxon>
        <taxon>Bacillati</taxon>
        <taxon>Actinomycetota</taxon>
        <taxon>Actinomycetes</taxon>
        <taxon>Micromonosporales</taxon>
        <taxon>Micromonosporaceae</taxon>
        <taxon>Micromonospora</taxon>
    </lineage>
</organism>
<feature type="region of interest" description="Disordered" evidence="1">
    <location>
        <begin position="93"/>
        <end position="132"/>
    </location>
</feature>
<keyword evidence="3" id="KW-1185">Reference proteome</keyword>
<comment type="caution">
    <text evidence="2">The sequence shown here is derived from an EMBL/GenBank/DDBJ whole genome shotgun (WGS) entry which is preliminary data.</text>
</comment>
<sequence>MGYQTTRQRWLQPHSAPCPVHLYGDDRGAAGAGARLPQVGTPQTQREAAASARPKAGGGGGLSQMWLLGSVLDGGADAVVRRDRFTGQVDRWGRRAQQRGVQHDVGGAVDRPGARRCSRQPMVDSRSRRDGV</sequence>
<evidence type="ECO:0000256" key="1">
    <source>
        <dbReference type="SAM" id="MobiDB-lite"/>
    </source>
</evidence>
<evidence type="ECO:0000313" key="3">
    <source>
        <dbReference type="Proteomes" id="UP000003448"/>
    </source>
</evidence>
<feature type="region of interest" description="Disordered" evidence="1">
    <location>
        <begin position="1"/>
        <end position="60"/>
    </location>
</feature>
<gene>
    <name evidence="2" type="ORF">MILUP08_41872</name>
</gene>